<dbReference type="EMBL" id="JAGTIS010000017">
    <property type="protein sequence ID" value="MBT8768870.1"/>
    <property type="molecule type" value="Genomic_DNA"/>
</dbReference>
<accession>A0ABS5XMM6</accession>
<evidence type="ECO:0000313" key="1">
    <source>
        <dbReference type="EMBL" id="MBT8768870.1"/>
    </source>
</evidence>
<keyword evidence="2" id="KW-1185">Reference proteome</keyword>
<gene>
    <name evidence="1" type="ORF">J7302_22450</name>
</gene>
<protein>
    <submittedName>
        <fullName evidence="1">Uncharacterized protein</fullName>
    </submittedName>
</protein>
<name>A0ABS5XMM6_9GAMM</name>
<sequence length="65" mass="7759">MPVRIEHLSSHSEELWAVHFGIRRVQFRHERCARDFAAKLKQRIEAPHVYPRADQLARERNGKAR</sequence>
<dbReference type="Proteomes" id="UP001519667">
    <property type="component" value="Unassembled WGS sequence"/>
</dbReference>
<dbReference type="RefSeq" id="WP_215379923.1">
    <property type="nucleotide sequence ID" value="NZ_JAGTIS010000017.1"/>
</dbReference>
<comment type="caution">
    <text evidence="1">The sequence shown here is derived from an EMBL/GenBank/DDBJ whole genome shotgun (WGS) entry which is preliminary data.</text>
</comment>
<reference evidence="1 2" key="1">
    <citation type="submission" date="2021-04" db="EMBL/GenBank/DDBJ databases">
        <title>Pseudomonas boanensis sp. nov., a bacterium isolated from river water used for household purposes in Boane District, Mozambique.</title>
        <authorList>
            <person name="Nicklasson M."/>
            <person name="Martin-Rodriguez A.J."/>
            <person name="Thorell K."/>
            <person name="Neves L."/>
            <person name="Mussagy A."/>
            <person name="Rydberg H.A."/>
            <person name="Hernroth B."/>
            <person name="Svensson-Stadler L."/>
            <person name="Sjoling A."/>
        </authorList>
    </citation>
    <scope>NUCLEOTIDE SEQUENCE [LARGE SCALE GENOMIC DNA]</scope>
    <source>
        <strain evidence="1 2">DB1</strain>
    </source>
</reference>
<proteinExistence type="predicted"/>
<organism evidence="1 2">
    <name type="scientific">Metapseudomonas boanensis</name>
    <dbReference type="NCBI Taxonomy" id="2822138"/>
    <lineage>
        <taxon>Bacteria</taxon>
        <taxon>Pseudomonadati</taxon>
        <taxon>Pseudomonadota</taxon>
        <taxon>Gammaproteobacteria</taxon>
        <taxon>Pseudomonadales</taxon>
        <taxon>Pseudomonadaceae</taxon>
        <taxon>Metapseudomonas</taxon>
    </lineage>
</organism>
<evidence type="ECO:0000313" key="2">
    <source>
        <dbReference type="Proteomes" id="UP001519667"/>
    </source>
</evidence>